<feature type="domain" description="Fe2OG dioxygenase" evidence="8">
    <location>
        <begin position="192"/>
        <end position="323"/>
    </location>
</feature>
<organism evidence="9 10">
    <name type="scientific">Triparma laevis f. longispina</name>
    <dbReference type="NCBI Taxonomy" id="1714387"/>
    <lineage>
        <taxon>Eukaryota</taxon>
        <taxon>Sar</taxon>
        <taxon>Stramenopiles</taxon>
        <taxon>Ochrophyta</taxon>
        <taxon>Bolidophyceae</taxon>
        <taxon>Parmales</taxon>
        <taxon>Triparmaceae</taxon>
        <taxon>Triparma</taxon>
    </lineage>
</organism>
<dbReference type="GO" id="GO:0035515">
    <property type="term" value="F:oxidative RNA demethylase activity"/>
    <property type="evidence" value="ECO:0007669"/>
    <property type="project" value="TreeGrafter"/>
</dbReference>
<comment type="cofactor">
    <cofactor evidence="5">
        <name>Fe(2+)</name>
        <dbReference type="ChEBI" id="CHEBI:29033"/>
    </cofactor>
    <text evidence="5">Binds 1 Fe(2+) ion per subunit.</text>
</comment>
<keyword evidence="2" id="KW-0223">Dioxygenase</keyword>
<name>A0A9W7KTB8_9STRA</name>
<proteinExistence type="predicted"/>
<feature type="binding site" evidence="5">
    <location>
        <position position="276"/>
    </location>
    <ligand>
        <name>Fe cation</name>
        <dbReference type="ChEBI" id="CHEBI:24875"/>
        <note>catalytic</note>
    </ligand>
</feature>
<evidence type="ECO:0000256" key="6">
    <source>
        <dbReference type="SAM" id="MobiDB-lite"/>
    </source>
</evidence>
<comment type="caution">
    <text evidence="9">The sequence shown here is derived from an EMBL/GenBank/DDBJ whole genome shotgun (WGS) entry which is preliminary data.</text>
</comment>
<dbReference type="PANTHER" id="PTHR16557">
    <property type="entry name" value="ALKYLATED DNA REPAIR PROTEIN ALKB-RELATED"/>
    <property type="match status" value="1"/>
</dbReference>
<accession>A0A9W7KTB8</accession>
<dbReference type="GO" id="GO:0008198">
    <property type="term" value="F:ferrous iron binding"/>
    <property type="evidence" value="ECO:0007669"/>
    <property type="project" value="TreeGrafter"/>
</dbReference>
<dbReference type="SUPFAM" id="SSF51197">
    <property type="entry name" value="Clavaminate synthase-like"/>
    <property type="match status" value="1"/>
</dbReference>
<dbReference type="GO" id="GO:0035516">
    <property type="term" value="F:broad specificity oxidative DNA demethylase activity"/>
    <property type="evidence" value="ECO:0007669"/>
    <property type="project" value="TreeGrafter"/>
</dbReference>
<dbReference type="Pfam" id="PF13532">
    <property type="entry name" value="2OG-FeII_Oxy_2"/>
    <property type="match status" value="1"/>
</dbReference>
<dbReference type="GO" id="GO:0005737">
    <property type="term" value="C:cytoplasm"/>
    <property type="evidence" value="ECO:0007669"/>
    <property type="project" value="TreeGrafter"/>
</dbReference>
<evidence type="ECO:0000313" key="9">
    <source>
        <dbReference type="EMBL" id="GMI10580.1"/>
    </source>
</evidence>
<feature type="binding site" evidence="5">
    <location>
        <position position="212"/>
    </location>
    <ligand>
        <name>Fe cation</name>
        <dbReference type="ChEBI" id="CHEBI:24875"/>
        <note>catalytic</note>
    </ligand>
</feature>
<dbReference type="InterPro" id="IPR005123">
    <property type="entry name" value="Oxoglu/Fe-dep_dioxygenase_dom"/>
</dbReference>
<reference evidence="10" key="1">
    <citation type="journal article" date="2023" name="Commun. Biol.">
        <title>Genome analysis of Parmales, the sister group of diatoms, reveals the evolutionary specialization of diatoms from phago-mixotrophs to photoautotrophs.</title>
        <authorList>
            <person name="Ban H."/>
            <person name="Sato S."/>
            <person name="Yoshikawa S."/>
            <person name="Yamada K."/>
            <person name="Nakamura Y."/>
            <person name="Ichinomiya M."/>
            <person name="Sato N."/>
            <person name="Blanc-Mathieu R."/>
            <person name="Endo H."/>
            <person name="Kuwata A."/>
            <person name="Ogata H."/>
        </authorList>
    </citation>
    <scope>NUCLEOTIDE SEQUENCE [LARGE SCALE GENOMIC DNA]</scope>
    <source>
        <strain evidence="10">NIES 3700</strain>
    </source>
</reference>
<dbReference type="Gene3D" id="2.60.120.590">
    <property type="entry name" value="Alpha-ketoglutarate-dependent dioxygenase AlkB-like"/>
    <property type="match status" value="1"/>
</dbReference>
<gene>
    <name evidence="9" type="ORF">TrLO_g11190</name>
</gene>
<keyword evidence="1 5" id="KW-0479">Metal-binding</keyword>
<dbReference type="Proteomes" id="UP001165122">
    <property type="component" value="Unassembled WGS sequence"/>
</dbReference>
<dbReference type="AlphaFoldDB" id="A0A9W7KTB8"/>
<evidence type="ECO:0000313" key="10">
    <source>
        <dbReference type="Proteomes" id="UP001165122"/>
    </source>
</evidence>
<keyword evidence="3" id="KW-0560">Oxidoreductase</keyword>
<evidence type="ECO:0000256" key="7">
    <source>
        <dbReference type="SAM" id="SignalP"/>
    </source>
</evidence>
<sequence>MTSSRPSAQKLLLTAGLASLALAVLALRTSSEPTSSSASSPSTSLPGNISSVPSSSAPLPSPPVVLKPGLVLLRSVLTPSEQSKLTSLVLQYGHQSNKFWISTSHPHTSRSSWLCKPCGLSNSGGSSVSGIFYCTGCRRKAPPPMELNNARQGRGRIYDALKSYPDSEFLERICQAITKRARRVDPTMPPVDPTHLLTMYYTKPKKLGWHRDDGPQDGQSLAPVVSLSLGNDCEFLLVDDDKDPGRDNANPANRISVTLRSGDAILFGGEERWIKHTVSSIAENTCPRFLLDVQREEAERHCPEGGWVPPASFRINLTFREAPELLGKEGGEKFYYFATSARKFLKAQEELGVEEARRRVVEKRRGAKEKRQRRKAG</sequence>
<evidence type="ECO:0000256" key="4">
    <source>
        <dbReference type="ARBA" id="ARBA00023004"/>
    </source>
</evidence>
<protein>
    <recommendedName>
        <fullName evidence="8">Fe2OG dioxygenase domain-containing protein</fullName>
    </recommendedName>
</protein>
<keyword evidence="7" id="KW-0732">Signal</keyword>
<keyword evidence="4 5" id="KW-0408">Iron</keyword>
<feature type="signal peptide" evidence="7">
    <location>
        <begin position="1"/>
        <end position="26"/>
    </location>
</feature>
<evidence type="ECO:0000256" key="2">
    <source>
        <dbReference type="ARBA" id="ARBA00022964"/>
    </source>
</evidence>
<evidence type="ECO:0000256" key="5">
    <source>
        <dbReference type="PIRSR" id="PIRSR604574-2"/>
    </source>
</evidence>
<dbReference type="GO" id="GO:0035513">
    <property type="term" value="P:oxidative RNA demethylation"/>
    <property type="evidence" value="ECO:0007669"/>
    <property type="project" value="TreeGrafter"/>
</dbReference>
<feature type="binding site" evidence="5">
    <location>
        <position position="210"/>
    </location>
    <ligand>
        <name>Fe cation</name>
        <dbReference type="ChEBI" id="CHEBI:24875"/>
        <note>catalytic</note>
    </ligand>
</feature>
<feature type="region of interest" description="Disordered" evidence="6">
    <location>
        <begin position="32"/>
        <end position="59"/>
    </location>
</feature>
<feature type="chain" id="PRO_5040789743" description="Fe2OG dioxygenase domain-containing protein" evidence="7">
    <location>
        <begin position="27"/>
        <end position="377"/>
    </location>
</feature>
<dbReference type="OrthoDB" id="6614653at2759"/>
<dbReference type="EMBL" id="BRXW01000150">
    <property type="protein sequence ID" value="GMI10580.1"/>
    <property type="molecule type" value="Genomic_DNA"/>
</dbReference>
<evidence type="ECO:0000256" key="1">
    <source>
        <dbReference type="ARBA" id="ARBA00022723"/>
    </source>
</evidence>
<dbReference type="PANTHER" id="PTHR16557:SF2">
    <property type="entry name" value="NUCLEIC ACID DIOXYGENASE ALKBH1"/>
    <property type="match status" value="1"/>
</dbReference>
<dbReference type="PROSITE" id="PS51471">
    <property type="entry name" value="FE2OG_OXY"/>
    <property type="match status" value="1"/>
</dbReference>
<evidence type="ECO:0000259" key="8">
    <source>
        <dbReference type="PROSITE" id="PS51471"/>
    </source>
</evidence>
<dbReference type="InterPro" id="IPR027450">
    <property type="entry name" value="AlkB-like"/>
</dbReference>
<feature type="compositionally biased region" description="Low complexity" evidence="6">
    <location>
        <begin position="32"/>
        <end position="58"/>
    </location>
</feature>
<dbReference type="InterPro" id="IPR037151">
    <property type="entry name" value="AlkB-like_sf"/>
</dbReference>
<evidence type="ECO:0000256" key="3">
    <source>
        <dbReference type="ARBA" id="ARBA00023002"/>
    </source>
</evidence>
<keyword evidence="10" id="KW-1185">Reference proteome</keyword>
<dbReference type="InterPro" id="IPR004574">
    <property type="entry name" value="Alkb"/>
</dbReference>